<dbReference type="SMART" id="SM00342">
    <property type="entry name" value="HTH_ARAC"/>
    <property type="match status" value="1"/>
</dbReference>
<keyword evidence="1" id="KW-0805">Transcription regulation</keyword>
<dbReference type="Pfam" id="PF12833">
    <property type="entry name" value="HTH_18"/>
    <property type="match status" value="1"/>
</dbReference>
<dbReference type="GO" id="GO:0043565">
    <property type="term" value="F:sequence-specific DNA binding"/>
    <property type="evidence" value="ECO:0007669"/>
    <property type="project" value="InterPro"/>
</dbReference>
<dbReference type="PROSITE" id="PS01124">
    <property type="entry name" value="HTH_ARAC_FAMILY_2"/>
    <property type="match status" value="1"/>
</dbReference>
<dbReference type="InterPro" id="IPR003313">
    <property type="entry name" value="AraC-bd"/>
</dbReference>
<dbReference type="EMBL" id="QEVW01000025">
    <property type="protein sequence ID" value="RAW10534.1"/>
    <property type="molecule type" value="Genomic_DNA"/>
</dbReference>
<sequence length="308" mass="35226">MRSSCDKMKLYCALEGEAFLMPIITEDQFNLACRRTSTTVFREVFHAHSQMEITYIHDGYGQLITEGQAFSLEPGTLLIFRPFQLHQIQIQVTKANPFIRSVLMYDQHLLNSHSRLFAVSNRFTMDLLGQTSPLQPIRLSASSPLVQMIEQFADILPTLLPHEAEEDTRLFLLGLLAQLRYLWKDREYPSSATLPTSLPALHPHAEAVMQWIEEHYNEPFRLEDIADTLHISPYHLSHIFKKATGTTIVAYAQATRIRHACVLLTSTTHTVPEIGHRVGMSSPSYFCKVFRKATGTTPHQYRMKVQGR</sequence>
<dbReference type="PROSITE" id="PS00041">
    <property type="entry name" value="HTH_ARAC_FAMILY_1"/>
    <property type="match status" value="1"/>
</dbReference>
<dbReference type="InterPro" id="IPR020449">
    <property type="entry name" value="Tscrpt_reg_AraC-type_HTH"/>
</dbReference>
<dbReference type="PANTHER" id="PTHR43280">
    <property type="entry name" value="ARAC-FAMILY TRANSCRIPTIONAL REGULATOR"/>
    <property type="match status" value="1"/>
</dbReference>
<gene>
    <name evidence="5" type="ORF">DC345_28705</name>
</gene>
<dbReference type="InterPro" id="IPR014710">
    <property type="entry name" value="RmlC-like_jellyroll"/>
</dbReference>
<dbReference type="InterPro" id="IPR037923">
    <property type="entry name" value="HTH-like"/>
</dbReference>
<dbReference type="InterPro" id="IPR018060">
    <property type="entry name" value="HTH_AraC"/>
</dbReference>
<dbReference type="PRINTS" id="PR00032">
    <property type="entry name" value="HTHARAC"/>
</dbReference>
<feature type="domain" description="HTH araC/xylS-type" evidence="4">
    <location>
        <begin position="206"/>
        <end position="304"/>
    </location>
</feature>
<evidence type="ECO:0000256" key="3">
    <source>
        <dbReference type="ARBA" id="ARBA00023163"/>
    </source>
</evidence>
<organism evidence="5 6">
    <name type="scientific">Paenibacillus taichungensis</name>
    <dbReference type="NCBI Taxonomy" id="484184"/>
    <lineage>
        <taxon>Bacteria</taxon>
        <taxon>Bacillati</taxon>
        <taxon>Bacillota</taxon>
        <taxon>Bacilli</taxon>
        <taxon>Bacillales</taxon>
        <taxon>Paenibacillaceae</taxon>
        <taxon>Paenibacillus</taxon>
    </lineage>
</organism>
<dbReference type="AlphaFoldDB" id="A0A329QE14"/>
<keyword evidence="3" id="KW-0804">Transcription</keyword>
<reference evidence="5 6" key="1">
    <citation type="submission" date="2018-04" db="EMBL/GenBank/DDBJ databases">
        <title>Paenibacillus taichungensis Genome sequencing and assembly.</title>
        <authorList>
            <person name="Xu J."/>
            <person name="Rensing C."/>
            <person name="Mazhar H.S."/>
        </authorList>
    </citation>
    <scope>NUCLEOTIDE SEQUENCE [LARGE SCALE GENOMIC DNA]</scope>
    <source>
        <strain evidence="5 6">NC1</strain>
    </source>
</reference>
<dbReference type="GO" id="GO:0003700">
    <property type="term" value="F:DNA-binding transcription factor activity"/>
    <property type="evidence" value="ECO:0007669"/>
    <property type="project" value="InterPro"/>
</dbReference>
<evidence type="ECO:0000259" key="4">
    <source>
        <dbReference type="PROSITE" id="PS01124"/>
    </source>
</evidence>
<evidence type="ECO:0000256" key="1">
    <source>
        <dbReference type="ARBA" id="ARBA00023015"/>
    </source>
</evidence>
<comment type="caution">
    <text evidence="5">The sequence shown here is derived from an EMBL/GenBank/DDBJ whole genome shotgun (WGS) entry which is preliminary data.</text>
</comment>
<evidence type="ECO:0000256" key="2">
    <source>
        <dbReference type="ARBA" id="ARBA00023125"/>
    </source>
</evidence>
<dbReference type="SUPFAM" id="SSF51215">
    <property type="entry name" value="Regulatory protein AraC"/>
    <property type="match status" value="1"/>
</dbReference>
<accession>A0A329QE14</accession>
<dbReference type="SUPFAM" id="SSF46689">
    <property type="entry name" value="Homeodomain-like"/>
    <property type="match status" value="2"/>
</dbReference>
<dbReference type="Proteomes" id="UP000250642">
    <property type="component" value="Unassembled WGS sequence"/>
</dbReference>
<proteinExistence type="predicted"/>
<protein>
    <submittedName>
        <fullName evidence="5">AraC family transcriptional regulator</fullName>
    </submittedName>
</protein>
<evidence type="ECO:0000313" key="6">
    <source>
        <dbReference type="Proteomes" id="UP000250642"/>
    </source>
</evidence>
<keyword evidence="2" id="KW-0238">DNA-binding</keyword>
<dbReference type="InterPro" id="IPR009057">
    <property type="entry name" value="Homeodomain-like_sf"/>
</dbReference>
<dbReference type="Gene3D" id="2.60.120.10">
    <property type="entry name" value="Jelly Rolls"/>
    <property type="match status" value="1"/>
</dbReference>
<dbReference type="Pfam" id="PF02311">
    <property type="entry name" value="AraC_binding"/>
    <property type="match status" value="1"/>
</dbReference>
<dbReference type="Gene3D" id="1.10.10.60">
    <property type="entry name" value="Homeodomain-like"/>
    <property type="match status" value="2"/>
</dbReference>
<dbReference type="PANTHER" id="PTHR43280:SF28">
    <property type="entry name" value="HTH-TYPE TRANSCRIPTIONAL ACTIVATOR RHAS"/>
    <property type="match status" value="1"/>
</dbReference>
<dbReference type="InterPro" id="IPR018062">
    <property type="entry name" value="HTH_AraC-typ_CS"/>
</dbReference>
<evidence type="ECO:0000313" key="5">
    <source>
        <dbReference type="EMBL" id="RAW10534.1"/>
    </source>
</evidence>
<name>A0A329QE14_9BACL</name>